<dbReference type="RefSeq" id="WP_153729589.1">
    <property type="nucleotide sequence ID" value="NZ_WJNH01000011.1"/>
</dbReference>
<evidence type="ECO:0000313" key="3">
    <source>
        <dbReference type="Proteomes" id="UP000480185"/>
    </source>
</evidence>
<feature type="signal peptide" evidence="1">
    <location>
        <begin position="1"/>
        <end position="22"/>
    </location>
</feature>
<comment type="caution">
    <text evidence="2">The sequence shown here is derived from an EMBL/GenBank/DDBJ whole genome shotgun (WGS) entry which is preliminary data.</text>
</comment>
<accession>A0A6G1XA00</accession>
<proteinExistence type="predicted"/>
<dbReference type="AlphaFoldDB" id="A0A6G1XA00"/>
<evidence type="ECO:0000313" key="2">
    <source>
        <dbReference type="EMBL" id="MRG87700.1"/>
    </source>
</evidence>
<gene>
    <name evidence="2" type="ORF">GH754_15545</name>
</gene>
<keyword evidence="1" id="KW-0732">Signal</keyword>
<organism evidence="2 3">
    <name type="scientific">Salinibacillus xinjiangensis</name>
    <dbReference type="NCBI Taxonomy" id="1229268"/>
    <lineage>
        <taxon>Bacteria</taxon>
        <taxon>Bacillati</taxon>
        <taxon>Bacillota</taxon>
        <taxon>Bacilli</taxon>
        <taxon>Bacillales</taxon>
        <taxon>Bacillaceae</taxon>
        <taxon>Salinibacillus</taxon>
    </lineage>
</organism>
<evidence type="ECO:0000256" key="1">
    <source>
        <dbReference type="SAM" id="SignalP"/>
    </source>
</evidence>
<dbReference type="Proteomes" id="UP000480185">
    <property type="component" value="Unassembled WGS sequence"/>
</dbReference>
<dbReference type="PROSITE" id="PS51257">
    <property type="entry name" value="PROKAR_LIPOPROTEIN"/>
    <property type="match status" value="1"/>
</dbReference>
<dbReference type="EMBL" id="WJNH01000011">
    <property type="protein sequence ID" value="MRG87700.1"/>
    <property type="molecule type" value="Genomic_DNA"/>
</dbReference>
<sequence length="214" mass="23985">MKRFLFLFFLSLLFLSGCNSIADPLGFTESSDAVLDTVTKEEVQANIKNENYTSIEDMLDGNFTLVDVISEGTNQTTNIFATRQFTLNELSSLIQKGTNPDEVSEVQDNKQILIYNDEILTLQVDEKDPDLVLAEVATKEFVREHYSPNYFNGFFALWVLDEVLDVDDWGKKRANACKQGNCYGGYFNTKKYRSGDVGSLRSSSSRGGGLFSGK</sequence>
<protein>
    <submittedName>
        <fullName evidence="2">DUF4247 domain-containing protein</fullName>
    </submittedName>
</protein>
<keyword evidence="3" id="KW-1185">Reference proteome</keyword>
<name>A0A6G1XA00_9BACI</name>
<dbReference type="OrthoDB" id="2967172at2"/>
<feature type="chain" id="PRO_5026087808" evidence="1">
    <location>
        <begin position="23"/>
        <end position="214"/>
    </location>
</feature>
<reference evidence="2 3" key="1">
    <citation type="submission" date="2019-11" db="EMBL/GenBank/DDBJ databases">
        <authorList>
            <person name="Li J."/>
        </authorList>
    </citation>
    <scope>NUCLEOTIDE SEQUENCE [LARGE SCALE GENOMIC DNA]</scope>
    <source>
        <strain evidence="2 3">J4</strain>
    </source>
</reference>